<evidence type="ECO:0000256" key="9">
    <source>
        <dbReference type="SAM" id="SignalP"/>
    </source>
</evidence>
<dbReference type="InterPro" id="IPR025705">
    <property type="entry name" value="Beta_hexosaminidase_sua/sub"/>
</dbReference>
<dbReference type="GO" id="GO:0005975">
    <property type="term" value="P:carbohydrate metabolic process"/>
    <property type="evidence" value="ECO:0007669"/>
    <property type="project" value="InterPro"/>
</dbReference>
<dbReference type="InterPro" id="IPR015883">
    <property type="entry name" value="Glyco_hydro_20_cat"/>
</dbReference>
<dbReference type="InterPro" id="IPR029018">
    <property type="entry name" value="Hex-like_dom2"/>
</dbReference>
<evidence type="ECO:0000256" key="8">
    <source>
        <dbReference type="PIRSR" id="PIRSR001093-1"/>
    </source>
</evidence>
<dbReference type="GO" id="GO:0030203">
    <property type="term" value="P:glycosaminoglycan metabolic process"/>
    <property type="evidence" value="ECO:0007669"/>
    <property type="project" value="TreeGrafter"/>
</dbReference>
<evidence type="ECO:0000256" key="1">
    <source>
        <dbReference type="ARBA" id="ARBA00001231"/>
    </source>
</evidence>
<feature type="chain" id="PRO_5041985933" description="Beta-hexosaminidase" evidence="9">
    <location>
        <begin position="20"/>
        <end position="563"/>
    </location>
</feature>
<keyword evidence="13" id="KW-1185">Reference proteome</keyword>
<gene>
    <name evidence="12" type="primary">ARB_07893_0</name>
    <name evidence="12" type="ORF">LOC62_02G003000</name>
</gene>
<dbReference type="Gene3D" id="3.20.20.80">
    <property type="entry name" value="Glycosidases"/>
    <property type="match status" value="1"/>
</dbReference>
<dbReference type="FunFam" id="3.20.20.80:FF:000063">
    <property type="entry name" value="Beta-hexosaminidase"/>
    <property type="match status" value="1"/>
</dbReference>
<dbReference type="Pfam" id="PF14845">
    <property type="entry name" value="Glycohydro_20b2"/>
    <property type="match status" value="1"/>
</dbReference>
<accession>A0AAF0Y9J4</accession>
<keyword evidence="5" id="KW-0325">Glycoprotein</keyword>
<evidence type="ECO:0000256" key="7">
    <source>
        <dbReference type="PIRNR" id="PIRNR001093"/>
    </source>
</evidence>
<dbReference type="Gene3D" id="3.30.379.10">
    <property type="entry name" value="Chitobiase/beta-hexosaminidase domain 2-like"/>
    <property type="match status" value="1"/>
</dbReference>
<reference evidence="12" key="1">
    <citation type="submission" date="2023-10" db="EMBL/GenBank/DDBJ databases">
        <authorList>
            <person name="Noh H."/>
        </authorList>
    </citation>
    <scope>NUCLEOTIDE SEQUENCE</scope>
    <source>
        <strain evidence="12">DUCC4014</strain>
    </source>
</reference>
<name>A0AAF0Y9J4_9TREE</name>
<dbReference type="AlphaFoldDB" id="A0AAF0Y9J4"/>
<keyword evidence="4 7" id="KW-0378">Hydrolase</keyword>
<dbReference type="EMBL" id="CP086715">
    <property type="protein sequence ID" value="WOO79478.1"/>
    <property type="molecule type" value="Genomic_DNA"/>
</dbReference>
<dbReference type="EC" id="3.2.1.52" evidence="7"/>
<dbReference type="PRINTS" id="PR00738">
    <property type="entry name" value="GLHYDRLASE20"/>
</dbReference>
<dbReference type="RefSeq" id="XP_062625510.1">
    <property type="nucleotide sequence ID" value="XM_062769526.1"/>
</dbReference>
<dbReference type="GO" id="GO:0016020">
    <property type="term" value="C:membrane"/>
    <property type="evidence" value="ECO:0007669"/>
    <property type="project" value="TreeGrafter"/>
</dbReference>
<evidence type="ECO:0000256" key="4">
    <source>
        <dbReference type="ARBA" id="ARBA00022801"/>
    </source>
</evidence>
<evidence type="ECO:0000259" key="11">
    <source>
        <dbReference type="Pfam" id="PF14845"/>
    </source>
</evidence>
<dbReference type="SUPFAM" id="SSF51445">
    <property type="entry name" value="(Trans)glycosidases"/>
    <property type="match status" value="1"/>
</dbReference>
<evidence type="ECO:0000256" key="2">
    <source>
        <dbReference type="ARBA" id="ARBA00006285"/>
    </source>
</evidence>
<dbReference type="InterPro" id="IPR017853">
    <property type="entry name" value="GH"/>
</dbReference>
<dbReference type="GeneID" id="87806246"/>
<dbReference type="PIRSF" id="PIRSF001093">
    <property type="entry name" value="B-hxosamndse_ab_euk"/>
    <property type="match status" value="1"/>
</dbReference>
<keyword evidence="3 9" id="KW-0732">Signal</keyword>
<evidence type="ECO:0000313" key="12">
    <source>
        <dbReference type="EMBL" id="WOO79478.1"/>
    </source>
</evidence>
<feature type="domain" description="Glycoside hydrolase family 20 catalytic" evidence="10">
    <location>
        <begin position="177"/>
        <end position="510"/>
    </location>
</feature>
<dbReference type="PANTHER" id="PTHR22600">
    <property type="entry name" value="BETA-HEXOSAMINIDASE"/>
    <property type="match status" value="1"/>
</dbReference>
<evidence type="ECO:0000256" key="3">
    <source>
        <dbReference type="ARBA" id="ARBA00022729"/>
    </source>
</evidence>
<feature type="active site" description="Proton donor" evidence="8">
    <location>
        <position position="336"/>
    </location>
</feature>
<feature type="domain" description="Beta-hexosaminidase eukaryotic type N-terminal" evidence="11">
    <location>
        <begin position="26"/>
        <end position="152"/>
    </location>
</feature>
<evidence type="ECO:0000313" key="13">
    <source>
        <dbReference type="Proteomes" id="UP000827549"/>
    </source>
</evidence>
<dbReference type="Proteomes" id="UP000827549">
    <property type="component" value="Chromosome 2"/>
</dbReference>
<comment type="catalytic activity">
    <reaction evidence="1 7">
        <text>Hydrolysis of terminal non-reducing N-acetyl-D-hexosamine residues in N-acetyl-beta-D-hexosaminides.</text>
        <dbReference type="EC" id="3.2.1.52"/>
    </reaction>
</comment>
<dbReference type="GO" id="GO:0004563">
    <property type="term" value="F:beta-N-acetylhexosaminidase activity"/>
    <property type="evidence" value="ECO:0007669"/>
    <property type="project" value="UniProtKB-EC"/>
</dbReference>
<protein>
    <recommendedName>
        <fullName evidence="7">Beta-hexosaminidase</fullName>
        <ecNumber evidence="7">3.2.1.52</ecNumber>
    </recommendedName>
</protein>
<dbReference type="Pfam" id="PF00728">
    <property type="entry name" value="Glyco_hydro_20"/>
    <property type="match status" value="1"/>
</dbReference>
<dbReference type="SUPFAM" id="SSF55545">
    <property type="entry name" value="beta-N-acetylhexosaminidase-like domain"/>
    <property type="match status" value="1"/>
</dbReference>
<evidence type="ECO:0000259" key="10">
    <source>
        <dbReference type="Pfam" id="PF00728"/>
    </source>
</evidence>
<organism evidence="12 13">
    <name type="scientific">Vanrija pseudolonga</name>
    <dbReference type="NCBI Taxonomy" id="143232"/>
    <lineage>
        <taxon>Eukaryota</taxon>
        <taxon>Fungi</taxon>
        <taxon>Dikarya</taxon>
        <taxon>Basidiomycota</taxon>
        <taxon>Agaricomycotina</taxon>
        <taxon>Tremellomycetes</taxon>
        <taxon>Trichosporonales</taxon>
        <taxon>Trichosporonaceae</taxon>
        <taxon>Vanrija</taxon>
    </lineage>
</organism>
<proteinExistence type="inferred from homology"/>
<evidence type="ECO:0000256" key="6">
    <source>
        <dbReference type="ARBA" id="ARBA00023295"/>
    </source>
</evidence>
<dbReference type="InterPro" id="IPR029019">
    <property type="entry name" value="HEX_eukaryotic_N"/>
</dbReference>
<feature type="signal peptide" evidence="9">
    <location>
        <begin position="1"/>
        <end position="19"/>
    </location>
</feature>
<comment type="similarity">
    <text evidence="2 7">Belongs to the glycosyl hydrolase 20 family.</text>
</comment>
<dbReference type="PANTHER" id="PTHR22600:SF26">
    <property type="entry name" value="BETA-N-ACETYLHEXOSAMINIDASE"/>
    <property type="match status" value="1"/>
</dbReference>
<sequence>MPSLPLLVVLLGLLAHAAATSSPLNLLPQPTHSSIGNTTTCLDPGFSISFSAHAPADLRAAATRATRAIRASKMRYLSPTYGAEFFPATGGCTHWVKSLTVAVSDAAPIAAHATRKAEARVEGYNLTLPTDGEAQIAADTALGAFRGLTSFQNLWYRHNNDIYAPFAPYSIADSPQFPWRSLLLDTSRNFFDPATLRDMLDAMARVKLSVFHWHLTDSQSWPLRLNAMPELADKGAYEPSKVYSEADVRQITAYANARGIDVVLEIDTPGHTASLWYSHPELIACHAASPWGDYANEPPAGQLRFADPNVTAWTAQLFTNVIPLTSSAYFGTGGDELNVNCMMSDAATNATLAAKNITLQEALAQFTQGTHKTLLEHKRSPMVWEEMVLDHGDLGLSNDTVVDVWISSANTSAVADKGYKLVHASSDYFYLDCGRGEWINQDGGANSWCDPFKNWQLMYSFDPYNNITDAQRALVLGGQASLWAEQADASNYETVLWPRAAALAELFWTGSANTGNASFPRSALDALPRMHDARFRLLDAGVASTPLAPEWCALRPGACDLTS</sequence>
<evidence type="ECO:0000256" key="5">
    <source>
        <dbReference type="ARBA" id="ARBA00023180"/>
    </source>
</evidence>
<keyword evidence="6 7" id="KW-0326">Glycosidase</keyword>